<comment type="caution">
    <text evidence="5">The sequence shown here is derived from an EMBL/GenBank/DDBJ whole genome shotgun (WGS) entry which is preliminary data.</text>
</comment>
<dbReference type="STRING" id="1797197.A2Y75_03440"/>
<feature type="domain" description="Rv2993c-like N-terminal" evidence="4">
    <location>
        <begin position="1"/>
        <end position="50"/>
    </location>
</feature>
<dbReference type="InterPro" id="IPR011234">
    <property type="entry name" value="Fumarylacetoacetase-like_C"/>
</dbReference>
<evidence type="ECO:0008006" key="7">
    <source>
        <dbReference type="Google" id="ProtNLM"/>
    </source>
</evidence>
<organism evidence="5 6">
    <name type="scientific">Candidatus Solincola sediminis</name>
    <dbReference type="NCBI Taxonomy" id="1797199"/>
    <lineage>
        <taxon>Bacteria</taxon>
        <taxon>Bacillati</taxon>
        <taxon>Actinomycetota</taxon>
        <taxon>Candidatus Geothermincolia</taxon>
        <taxon>Candidatus Geothermincolales</taxon>
        <taxon>Candidatus Geothermincolaceae</taxon>
        <taxon>Candidatus Solincola</taxon>
    </lineage>
</organism>
<dbReference type="InterPro" id="IPR018833">
    <property type="entry name" value="Rv2993c-like_N"/>
</dbReference>
<dbReference type="Pfam" id="PF10370">
    <property type="entry name" value="Rv2993c-like_N"/>
    <property type="match status" value="1"/>
</dbReference>
<dbReference type="FunFam" id="3.90.850.10:FF:000002">
    <property type="entry name" value="2-hydroxyhepta-2,4-diene-1,7-dioate isomerase"/>
    <property type="match status" value="1"/>
</dbReference>
<dbReference type="Gene3D" id="3.90.850.10">
    <property type="entry name" value="Fumarylacetoacetase-like, C-terminal domain"/>
    <property type="match status" value="1"/>
</dbReference>
<dbReference type="EMBL" id="MELK01000048">
    <property type="protein sequence ID" value="OFW56185.1"/>
    <property type="molecule type" value="Genomic_DNA"/>
</dbReference>
<name>A0A1F2WH43_9ACTN</name>
<sequence length="257" mass="28218">MKLVRFLEGGHIHYGEIEGDTIYELLHTPFTGIERQGNSYDIRRIEVLAPVSPQKIIAVGLNYRDHAEEFKLPIPEEPLIFMKPPSSIIANGDEIICPSISKRVDYEGELAVVCKTQCRNVLPDEAPLHILGYTCANDVTARDLQIKDGQWTRAKSFDTFCPLGPFIQTGIDAAGLTIMTHVNGELRQSSAATNMIFTPAEILSFVSRIMTLCPGDVILTGTPSGVGELHPGDRVDVEIIGEQIGVGLLYNVVTEET</sequence>
<evidence type="ECO:0000313" key="6">
    <source>
        <dbReference type="Proteomes" id="UP000177876"/>
    </source>
</evidence>
<comment type="similarity">
    <text evidence="1">Belongs to the FAH family.</text>
</comment>
<evidence type="ECO:0000313" key="5">
    <source>
        <dbReference type="EMBL" id="OFW56185.1"/>
    </source>
</evidence>
<dbReference type="GO" id="GO:0019752">
    <property type="term" value="P:carboxylic acid metabolic process"/>
    <property type="evidence" value="ECO:0007669"/>
    <property type="project" value="UniProtKB-ARBA"/>
</dbReference>
<dbReference type="Proteomes" id="UP000177876">
    <property type="component" value="Unassembled WGS sequence"/>
</dbReference>
<dbReference type="AlphaFoldDB" id="A0A1F2WH43"/>
<evidence type="ECO:0000259" key="4">
    <source>
        <dbReference type="Pfam" id="PF10370"/>
    </source>
</evidence>
<dbReference type="SUPFAM" id="SSF56529">
    <property type="entry name" value="FAH"/>
    <property type="match status" value="1"/>
</dbReference>
<keyword evidence="2" id="KW-0479">Metal-binding</keyword>
<dbReference type="PANTHER" id="PTHR42796">
    <property type="entry name" value="FUMARYLACETOACETATE HYDROLASE DOMAIN-CONTAINING PROTEIN 2A-RELATED"/>
    <property type="match status" value="1"/>
</dbReference>
<dbReference type="InterPro" id="IPR051121">
    <property type="entry name" value="FAH"/>
</dbReference>
<accession>A0A1F2WH43</accession>
<dbReference type="GO" id="GO:0016853">
    <property type="term" value="F:isomerase activity"/>
    <property type="evidence" value="ECO:0007669"/>
    <property type="project" value="UniProtKB-ARBA"/>
</dbReference>
<evidence type="ECO:0000256" key="2">
    <source>
        <dbReference type="ARBA" id="ARBA00022723"/>
    </source>
</evidence>
<dbReference type="Pfam" id="PF01557">
    <property type="entry name" value="FAA_hydrolase"/>
    <property type="match status" value="1"/>
</dbReference>
<dbReference type="GO" id="GO:0046872">
    <property type="term" value="F:metal ion binding"/>
    <property type="evidence" value="ECO:0007669"/>
    <property type="project" value="UniProtKB-KW"/>
</dbReference>
<protein>
    <recommendedName>
        <fullName evidence="7">2-hydroxyhepta-2,4-diene-1,7-dioate isomerase</fullName>
    </recommendedName>
</protein>
<dbReference type="PANTHER" id="PTHR42796:SF4">
    <property type="entry name" value="FUMARYLACETOACETATE HYDROLASE DOMAIN-CONTAINING PROTEIN 2A"/>
    <property type="match status" value="1"/>
</dbReference>
<proteinExistence type="inferred from homology"/>
<reference evidence="5 6" key="1">
    <citation type="journal article" date="2016" name="Nat. Commun.">
        <title>Thousands of microbial genomes shed light on interconnected biogeochemical processes in an aquifer system.</title>
        <authorList>
            <person name="Anantharaman K."/>
            <person name="Brown C.T."/>
            <person name="Hug L.A."/>
            <person name="Sharon I."/>
            <person name="Castelle C.J."/>
            <person name="Probst A.J."/>
            <person name="Thomas B.C."/>
            <person name="Singh A."/>
            <person name="Wilkins M.J."/>
            <person name="Karaoz U."/>
            <person name="Brodie E.L."/>
            <person name="Williams K.H."/>
            <person name="Hubbard S.S."/>
            <person name="Banfield J.F."/>
        </authorList>
    </citation>
    <scope>NUCLEOTIDE SEQUENCE [LARGE SCALE GENOMIC DNA]</scope>
</reference>
<evidence type="ECO:0000259" key="3">
    <source>
        <dbReference type="Pfam" id="PF01557"/>
    </source>
</evidence>
<evidence type="ECO:0000256" key="1">
    <source>
        <dbReference type="ARBA" id="ARBA00010211"/>
    </source>
</evidence>
<dbReference type="InterPro" id="IPR036663">
    <property type="entry name" value="Fumarylacetoacetase_C_sf"/>
</dbReference>
<gene>
    <name evidence="5" type="ORF">A2Y75_03440</name>
</gene>
<feature type="domain" description="Fumarylacetoacetase-like C-terminal" evidence="3">
    <location>
        <begin position="55"/>
        <end position="251"/>
    </location>
</feature>